<dbReference type="Gene3D" id="3.40.190.290">
    <property type="match status" value="1"/>
</dbReference>
<dbReference type="InterPro" id="IPR000847">
    <property type="entry name" value="LysR_HTH_N"/>
</dbReference>
<protein>
    <submittedName>
        <fullName evidence="6">LysR family transcriptional regulator</fullName>
    </submittedName>
</protein>
<evidence type="ECO:0000256" key="2">
    <source>
        <dbReference type="ARBA" id="ARBA00023015"/>
    </source>
</evidence>
<dbReference type="PANTHER" id="PTHR30126">
    <property type="entry name" value="HTH-TYPE TRANSCRIPTIONAL REGULATOR"/>
    <property type="match status" value="1"/>
</dbReference>
<reference evidence="6 7" key="1">
    <citation type="submission" date="2020-03" db="EMBL/GenBank/DDBJ databases">
        <title>Metabolic flexibility allows generalist bacteria to become dominant in a frequently disturbed ecosystem.</title>
        <authorList>
            <person name="Chen Y.-J."/>
            <person name="Leung P.M."/>
            <person name="Bay S.K."/>
            <person name="Hugenholtz P."/>
            <person name="Kessler A.J."/>
            <person name="Shelley G."/>
            <person name="Waite D.W."/>
            <person name="Cook P.L."/>
            <person name="Greening C."/>
        </authorList>
    </citation>
    <scope>NUCLEOTIDE SEQUENCE [LARGE SCALE GENOMIC DNA]</scope>
    <source>
        <strain evidence="6">SS_bin_28</strain>
    </source>
</reference>
<dbReference type="Pfam" id="PF03466">
    <property type="entry name" value="LysR_substrate"/>
    <property type="match status" value="1"/>
</dbReference>
<dbReference type="Gene3D" id="1.10.10.10">
    <property type="entry name" value="Winged helix-like DNA-binding domain superfamily/Winged helix DNA-binding domain"/>
    <property type="match status" value="1"/>
</dbReference>
<dbReference type="AlphaFoldDB" id="A0A7Y2E824"/>
<name>A0A7Y2E824_UNCEI</name>
<dbReference type="CDD" id="cd05466">
    <property type="entry name" value="PBP2_LTTR_substrate"/>
    <property type="match status" value="1"/>
</dbReference>
<feature type="domain" description="HTH lysR-type" evidence="5">
    <location>
        <begin position="1"/>
        <end position="61"/>
    </location>
</feature>
<evidence type="ECO:0000313" key="7">
    <source>
        <dbReference type="Proteomes" id="UP000547674"/>
    </source>
</evidence>
<dbReference type="EMBL" id="JABDJR010000195">
    <property type="protein sequence ID" value="NNF06132.1"/>
    <property type="molecule type" value="Genomic_DNA"/>
</dbReference>
<keyword evidence="4" id="KW-0804">Transcription</keyword>
<dbReference type="PRINTS" id="PR00039">
    <property type="entry name" value="HTHLYSR"/>
</dbReference>
<dbReference type="InterPro" id="IPR005119">
    <property type="entry name" value="LysR_subst-bd"/>
</dbReference>
<sequence>MLPCNYNHLYYFYRVAVHESVSRASKELLIAQSALSTQLKQLEESLELTLFNRTKGGMALTDKGQLIYKYASHMFETYDDMRRAMALAEKEVKGPLKIGSVNSVGIYLLPEILTNFHREFPDVQIHLEMHSSNEVIELLQENLIEVALIAWDRKYPQLTAKKIMQNSLMLVGHPKHPLVRKKSVSLEDLREHNFLGYENGTPTRMMIDSTFKEIGIPLKYVLESANIATIKHLAIEGMGLAFLPEIVVELELKDKSLKVIKVPDLLLERPITVYWKERRALTRPAEEFLAFLTQAKEGSPVQA</sequence>
<evidence type="ECO:0000256" key="4">
    <source>
        <dbReference type="ARBA" id="ARBA00023163"/>
    </source>
</evidence>
<organism evidence="6 7">
    <name type="scientific">Eiseniibacteriota bacterium</name>
    <dbReference type="NCBI Taxonomy" id="2212470"/>
    <lineage>
        <taxon>Bacteria</taxon>
        <taxon>Candidatus Eiseniibacteriota</taxon>
    </lineage>
</organism>
<keyword evidence="2" id="KW-0805">Transcription regulation</keyword>
<keyword evidence="3" id="KW-0238">DNA-binding</keyword>
<dbReference type="PANTHER" id="PTHR30126:SF40">
    <property type="entry name" value="HTH-TYPE TRANSCRIPTIONAL REGULATOR GLTR"/>
    <property type="match status" value="1"/>
</dbReference>
<evidence type="ECO:0000256" key="1">
    <source>
        <dbReference type="ARBA" id="ARBA00009437"/>
    </source>
</evidence>
<dbReference type="Proteomes" id="UP000547674">
    <property type="component" value="Unassembled WGS sequence"/>
</dbReference>
<comment type="similarity">
    <text evidence="1">Belongs to the LysR transcriptional regulatory family.</text>
</comment>
<evidence type="ECO:0000313" key="6">
    <source>
        <dbReference type="EMBL" id="NNF06132.1"/>
    </source>
</evidence>
<dbReference type="SUPFAM" id="SSF46785">
    <property type="entry name" value="Winged helix' DNA-binding domain"/>
    <property type="match status" value="1"/>
</dbReference>
<comment type="caution">
    <text evidence="6">The sequence shown here is derived from an EMBL/GenBank/DDBJ whole genome shotgun (WGS) entry which is preliminary data.</text>
</comment>
<dbReference type="InterPro" id="IPR036388">
    <property type="entry name" value="WH-like_DNA-bd_sf"/>
</dbReference>
<dbReference type="InterPro" id="IPR036390">
    <property type="entry name" value="WH_DNA-bd_sf"/>
</dbReference>
<dbReference type="GO" id="GO:0000976">
    <property type="term" value="F:transcription cis-regulatory region binding"/>
    <property type="evidence" value="ECO:0007669"/>
    <property type="project" value="TreeGrafter"/>
</dbReference>
<dbReference type="SUPFAM" id="SSF53850">
    <property type="entry name" value="Periplasmic binding protein-like II"/>
    <property type="match status" value="1"/>
</dbReference>
<evidence type="ECO:0000259" key="5">
    <source>
        <dbReference type="PROSITE" id="PS50931"/>
    </source>
</evidence>
<dbReference type="PROSITE" id="PS50931">
    <property type="entry name" value="HTH_LYSR"/>
    <property type="match status" value="1"/>
</dbReference>
<proteinExistence type="inferred from homology"/>
<gene>
    <name evidence="6" type="ORF">HKN21_05175</name>
</gene>
<evidence type="ECO:0000256" key="3">
    <source>
        <dbReference type="ARBA" id="ARBA00023125"/>
    </source>
</evidence>
<dbReference type="FunFam" id="1.10.10.10:FF:000001">
    <property type="entry name" value="LysR family transcriptional regulator"/>
    <property type="match status" value="1"/>
</dbReference>
<accession>A0A7Y2E824</accession>
<dbReference type="GO" id="GO:0003700">
    <property type="term" value="F:DNA-binding transcription factor activity"/>
    <property type="evidence" value="ECO:0007669"/>
    <property type="project" value="InterPro"/>
</dbReference>
<dbReference type="Pfam" id="PF00126">
    <property type="entry name" value="HTH_1"/>
    <property type="match status" value="1"/>
</dbReference>